<evidence type="ECO:0000313" key="2">
    <source>
        <dbReference type="Proteomes" id="UP001597641"/>
    </source>
</evidence>
<reference evidence="2" key="1">
    <citation type="journal article" date="2019" name="Int. J. Syst. Evol. Microbiol.">
        <title>The Global Catalogue of Microorganisms (GCM) 10K type strain sequencing project: providing services to taxonomists for standard genome sequencing and annotation.</title>
        <authorList>
            <consortium name="The Broad Institute Genomics Platform"/>
            <consortium name="The Broad Institute Genome Sequencing Center for Infectious Disease"/>
            <person name="Wu L."/>
            <person name="Ma J."/>
        </authorList>
    </citation>
    <scope>NUCLEOTIDE SEQUENCE [LARGE SCALE GENOMIC DNA]</scope>
    <source>
        <strain evidence="2">KCTC 23984</strain>
    </source>
</reference>
<keyword evidence="2" id="KW-1185">Reference proteome</keyword>
<sequence length="45" mass="4839">MKVHNVSKPVLEHAGDETPFILISVAAKKAAAKIVVGRLENKKEA</sequence>
<dbReference type="EMBL" id="JBHUOX010000020">
    <property type="protein sequence ID" value="MFD3002847.1"/>
    <property type="molecule type" value="Genomic_DNA"/>
</dbReference>
<comment type="caution">
    <text evidence="1">The sequence shown here is derived from an EMBL/GenBank/DDBJ whole genome shotgun (WGS) entry which is preliminary data.</text>
</comment>
<accession>A0ABW6C0S6</accession>
<proteinExistence type="predicted"/>
<evidence type="ECO:0008006" key="3">
    <source>
        <dbReference type="Google" id="ProtNLM"/>
    </source>
</evidence>
<organism evidence="1 2">
    <name type="scientific">Pontibacter toksunensis</name>
    <dbReference type="NCBI Taxonomy" id="1332631"/>
    <lineage>
        <taxon>Bacteria</taxon>
        <taxon>Pseudomonadati</taxon>
        <taxon>Bacteroidota</taxon>
        <taxon>Cytophagia</taxon>
        <taxon>Cytophagales</taxon>
        <taxon>Hymenobacteraceae</taxon>
        <taxon>Pontibacter</taxon>
    </lineage>
</organism>
<name>A0ABW6C0S6_9BACT</name>
<evidence type="ECO:0000313" key="1">
    <source>
        <dbReference type="EMBL" id="MFD3002847.1"/>
    </source>
</evidence>
<protein>
    <recommendedName>
        <fullName evidence="3">DNA-directed RNA polymerase subunit omega</fullName>
    </recommendedName>
</protein>
<dbReference type="Proteomes" id="UP001597641">
    <property type="component" value="Unassembled WGS sequence"/>
</dbReference>
<dbReference type="RefSeq" id="WP_377489037.1">
    <property type="nucleotide sequence ID" value="NZ_JBHUOX010000020.1"/>
</dbReference>
<gene>
    <name evidence="1" type="ORF">ACFS7Z_20935</name>
</gene>